<dbReference type="EMBL" id="JASAOK010000002">
    <property type="protein sequence ID" value="KAK6225899.1"/>
    <property type="molecule type" value="Genomic_DNA"/>
</dbReference>
<reference evidence="1 2" key="1">
    <citation type="submission" date="2023-04" db="EMBL/GenBank/DDBJ databases">
        <title>Colletotrichum tabacum stain YC1 causing leaf anthracnose on Nicotiana tabacum(L.) cv.</title>
        <authorList>
            <person name="Ji Z."/>
            <person name="Wang M."/>
            <person name="Zhang J."/>
            <person name="Wang N."/>
            <person name="Zhou Z."/>
        </authorList>
    </citation>
    <scope>NUCLEOTIDE SEQUENCE [LARGE SCALE GENOMIC DNA]</scope>
    <source>
        <strain evidence="1 2">YC1</strain>
    </source>
</reference>
<name>A0AAV9TV27_9PEZI</name>
<accession>A0AAV9TV27</accession>
<proteinExistence type="predicted"/>
<evidence type="ECO:0000313" key="2">
    <source>
        <dbReference type="Proteomes" id="UP001327957"/>
    </source>
</evidence>
<dbReference type="Proteomes" id="UP001327957">
    <property type="component" value="Unassembled WGS sequence"/>
</dbReference>
<gene>
    <name evidence="1" type="ORF">QIS74_01946</name>
</gene>
<protein>
    <submittedName>
        <fullName evidence="1">Uncharacterized protein</fullName>
    </submittedName>
</protein>
<dbReference type="AlphaFoldDB" id="A0AAV9TV27"/>
<comment type="caution">
    <text evidence="1">The sequence shown here is derived from an EMBL/GenBank/DDBJ whole genome shotgun (WGS) entry which is preliminary data.</text>
</comment>
<organism evidence="1 2">
    <name type="scientific">Colletotrichum tabaci</name>
    <dbReference type="NCBI Taxonomy" id="1209068"/>
    <lineage>
        <taxon>Eukaryota</taxon>
        <taxon>Fungi</taxon>
        <taxon>Dikarya</taxon>
        <taxon>Ascomycota</taxon>
        <taxon>Pezizomycotina</taxon>
        <taxon>Sordariomycetes</taxon>
        <taxon>Hypocreomycetidae</taxon>
        <taxon>Glomerellales</taxon>
        <taxon>Glomerellaceae</taxon>
        <taxon>Colletotrichum</taxon>
        <taxon>Colletotrichum destructivum species complex</taxon>
    </lineage>
</organism>
<evidence type="ECO:0000313" key="1">
    <source>
        <dbReference type="EMBL" id="KAK6225899.1"/>
    </source>
</evidence>
<keyword evidence="2" id="KW-1185">Reference proteome</keyword>
<sequence length="120" mass="13024">MSTSRRCSISSVHDSCEYNRPINVIFAYVLAENQNDKIVIFTDFKPHSDSGGDIFIESAQHAADSGVLVARWLETDSATAEAEGDYVCSGTVVVETGLSEHTPSESIYGAAVSWYGQWLG</sequence>